<reference evidence="1 2" key="1">
    <citation type="journal article" date="2017" name="Int. J. Syst. Evol. Microbiol.">
        <title>Ramlibacter monticola sp. nov., isolated from forest soil.</title>
        <authorList>
            <person name="Chaudhary D.K."/>
            <person name="Kim J."/>
        </authorList>
    </citation>
    <scope>NUCLEOTIDE SEQUENCE [LARGE SCALE GENOMIC DNA]</scope>
    <source>
        <strain evidence="1 2">KACC 19175</strain>
    </source>
</reference>
<evidence type="ECO:0000313" key="1">
    <source>
        <dbReference type="EMBL" id="MBL0391414.1"/>
    </source>
</evidence>
<gene>
    <name evidence="1" type="ORF">JJ685_09710</name>
</gene>
<dbReference type="RefSeq" id="WP_201674047.1">
    <property type="nucleotide sequence ID" value="NZ_JAEQNE010000002.1"/>
</dbReference>
<accession>A0A937CT97</accession>
<keyword evidence="2" id="KW-1185">Reference proteome</keyword>
<dbReference type="Proteomes" id="UP000599109">
    <property type="component" value="Unassembled WGS sequence"/>
</dbReference>
<evidence type="ECO:0000313" key="2">
    <source>
        <dbReference type="Proteomes" id="UP000599109"/>
    </source>
</evidence>
<organism evidence="1 2">
    <name type="scientific">Ramlibacter monticola</name>
    <dbReference type="NCBI Taxonomy" id="1926872"/>
    <lineage>
        <taxon>Bacteria</taxon>
        <taxon>Pseudomonadati</taxon>
        <taxon>Pseudomonadota</taxon>
        <taxon>Betaproteobacteria</taxon>
        <taxon>Burkholderiales</taxon>
        <taxon>Comamonadaceae</taxon>
        <taxon>Ramlibacter</taxon>
    </lineage>
</organism>
<dbReference type="AlphaFoldDB" id="A0A937CT97"/>
<dbReference type="EMBL" id="JAEQNE010000002">
    <property type="protein sequence ID" value="MBL0391414.1"/>
    <property type="molecule type" value="Genomic_DNA"/>
</dbReference>
<name>A0A937CT97_9BURK</name>
<comment type="caution">
    <text evidence="1">The sequence shown here is derived from an EMBL/GenBank/DDBJ whole genome shotgun (WGS) entry which is preliminary data.</text>
</comment>
<sequence length="90" mass="9274">MATVLISLSRLAAAFRGLLGALAPRATPAAPARALPPRPAHGEALKPLRVVRVLEPSAPRSTAGRMVISGRLADVCAELDRLAALEAQGC</sequence>
<protein>
    <submittedName>
        <fullName evidence="1">Uncharacterized protein</fullName>
    </submittedName>
</protein>
<proteinExistence type="predicted"/>